<dbReference type="InterPro" id="IPR052022">
    <property type="entry name" value="26kDa_periplasmic_antigen"/>
</dbReference>
<dbReference type="Gene3D" id="3.30.110.170">
    <property type="entry name" value="Protein of unknown function (DUF541), domain 1"/>
    <property type="match status" value="1"/>
</dbReference>
<organism evidence="2 3">
    <name type="scientific">Niveibacterium umoris</name>
    <dbReference type="NCBI Taxonomy" id="1193620"/>
    <lineage>
        <taxon>Bacteria</taxon>
        <taxon>Pseudomonadati</taxon>
        <taxon>Pseudomonadota</taxon>
        <taxon>Betaproteobacteria</taxon>
        <taxon>Rhodocyclales</taxon>
        <taxon>Rhodocyclaceae</taxon>
        <taxon>Niveibacterium</taxon>
    </lineage>
</organism>
<protein>
    <submittedName>
        <fullName evidence="2">Putative secreted protein</fullName>
    </submittedName>
</protein>
<dbReference type="PANTHER" id="PTHR34387">
    <property type="entry name" value="SLR1258 PROTEIN"/>
    <property type="match status" value="1"/>
</dbReference>
<dbReference type="Proteomes" id="UP000561045">
    <property type="component" value="Unassembled WGS sequence"/>
</dbReference>
<sequence length="236" mass="25114">MKPIRNCLILATALALPAFAQSAPVAAPTPSVPTIDLSVESSRSAVNDLQRAVVFIEATDANLNTLNKKVNQAIAQGVSISKTAPAVKVRSGNSSTWPTYTRNTQKIEGWRARSELVLESKDSAALSELLGKLQGELALGQISFTPSPETRRKAEDEAIVDAIAAFKARAELAANALGRKYRIRQFAINTNQNFRPTPMPMARAAVMSAAADSTPPAIESGETQISVTVTGTVELQ</sequence>
<keyword evidence="1" id="KW-0732">Signal</keyword>
<gene>
    <name evidence="2" type="ORF">GGR36_004200</name>
</gene>
<dbReference type="Pfam" id="PF04402">
    <property type="entry name" value="SIMPL"/>
    <property type="match status" value="1"/>
</dbReference>
<feature type="signal peptide" evidence="1">
    <location>
        <begin position="1"/>
        <end position="22"/>
    </location>
</feature>
<dbReference type="AlphaFoldDB" id="A0A840BQD9"/>
<accession>A0A840BQD9</accession>
<name>A0A840BQD9_9RHOO</name>
<comment type="caution">
    <text evidence="2">The sequence shown here is derived from an EMBL/GenBank/DDBJ whole genome shotgun (WGS) entry which is preliminary data.</text>
</comment>
<dbReference type="Gene3D" id="3.30.70.2970">
    <property type="entry name" value="Protein of unknown function (DUF541), domain 2"/>
    <property type="match status" value="1"/>
</dbReference>
<evidence type="ECO:0000256" key="1">
    <source>
        <dbReference type="SAM" id="SignalP"/>
    </source>
</evidence>
<proteinExistence type="predicted"/>
<reference evidence="2 3" key="1">
    <citation type="submission" date="2020-08" db="EMBL/GenBank/DDBJ databases">
        <title>Genomic Encyclopedia of Type Strains, Phase IV (KMG-IV): sequencing the most valuable type-strain genomes for metagenomic binning, comparative biology and taxonomic classification.</title>
        <authorList>
            <person name="Goeker M."/>
        </authorList>
    </citation>
    <scope>NUCLEOTIDE SEQUENCE [LARGE SCALE GENOMIC DNA]</scope>
    <source>
        <strain evidence="2 3">DSM 106739</strain>
    </source>
</reference>
<dbReference type="GO" id="GO:0006974">
    <property type="term" value="P:DNA damage response"/>
    <property type="evidence" value="ECO:0007669"/>
    <property type="project" value="TreeGrafter"/>
</dbReference>
<evidence type="ECO:0000313" key="2">
    <source>
        <dbReference type="EMBL" id="MBB4014843.1"/>
    </source>
</evidence>
<dbReference type="InterPro" id="IPR007497">
    <property type="entry name" value="SIMPL/DUF541"/>
</dbReference>
<dbReference type="EMBL" id="JACIET010000004">
    <property type="protein sequence ID" value="MBB4014843.1"/>
    <property type="molecule type" value="Genomic_DNA"/>
</dbReference>
<dbReference type="RefSeq" id="WP_183638212.1">
    <property type="nucleotide sequence ID" value="NZ_BAABLE010000024.1"/>
</dbReference>
<dbReference type="PANTHER" id="PTHR34387:SF1">
    <property type="entry name" value="PERIPLASMIC IMMUNOGENIC PROTEIN"/>
    <property type="match status" value="1"/>
</dbReference>
<keyword evidence="3" id="KW-1185">Reference proteome</keyword>
<evidence type="ECO:0000313" key="3">
    <source>
        <dbReference type="Proteomes" id="UP000561045"/>
    </source>
</evidence>
<feature type="chain" id="PRO_5033041415" evidence="1">
    <location>
        <begin position="23"/>
        <end position="236"/>
    </location>
</feature>